<reference evidence="1 2" key="1">
    <citation type="submission" date="2018-10" db="EMBL/GenBank/DDBJ databases">
        <authorList>
            <person name="Jung H.S."/>
            <person name="Jeon C.O."/>
        </authorList>
    </citation>
    <scope>NUCLEOTIDE SEQUENCE [LARGE SCALE GENOMIC DNA]</scope>
    <source>
        <strain evidence="1 2">MA-7-27</strain>
    </source>
</reference>
<evidence type="ECO:0000313" key="1">
    <source>
        <dbReference type="EMBL" id="RMA42050.1"/>
    </source>
</evidence>
<sequence length="250" mass="27642">MTEASRRLPGVQPLKMTDWLVVDDAFAGQMAARDRLLSERRAEVLAPGPSDAPAAELLALILAHLGPGYGRAAGQVTRPDGVTVRLDGPPLLTAARLVQEDLCILEKPDGAPEHVLTAAALCFPASWTLAEKIGHPLSRIHAPVSVYDADMAPRVQRLFDRVHPERPLWRQNALLYADPTLYHPRTELQPRVAPAERPDYLRSERQCILRLWDTGAVVFSIHTWVLPFASLTAAQLATLKTYPIEYEGRT</sequence>
<dbReference type="RefSeq" id="WP_121898157.1">
    <property type="nucleotide sequence ID" value="NZ_RCNT01000005.1"/>
</dbReference>
<dbReference type="InterPro" id="IPR021848">
    <property type="entry name" value="HODM_asu-like"/>
</dbReference>
<dbReference type="AlphaFoldDB" id="A0A3L9YGU3"/>
<protein>
    <submittedName>
        <fullName evidence="1">DUF3445 domain-containing protein</fullName>
    </submittedName>
</protein>
<comment type="caution">
    <text evidence="1">The sequence shown here is derived from an EMBL/GenBank/DDBJ whole genome shotgun (WGS) entry which is preliminary data.</text>
</comment>
<dbReference type="Pfam" id="PF11927">
    <property type="entry name" value="HODM_asu-like"/>
    <property type="match status" value="1"/>
</dbReference>
<organism evidence="1 2">
    <name type="scientific">Rhodophyticola porphyridii</name>
    <dbReference type="NCBI Taxonomy" id="1852017"/>
    <lineage>
        <taxon>Bacteria</taxon>
        <taxon>Pseudomonadati</taxon>
        <taxon>Pseudomonadota</taxon>
        <taxon>Alphaproteobacteria</taxon>
        <taxon>Rhodobacterales</taxon>
        <taxon>Roseobacteraceae</taxon>
        <taxon>Rhodophyticola</taxon>
    </lineage>
</organism>
<accession>A0A3L9YGU3</accession>
<evidence type="ECO:0000313" key="2">
    <source>
        <dbReference type="Proteomes" id="UP000281343"/>
    </source>
</evidence>
<proteinExistence type="predicted"/>
<dbReference type="OrthoDB" id="5242510at2"/>
<gene>
    <name evidence="1" type="ORF">D9R08_11345</name>
</gene>
<dbReference type="Proteomes" id="UP000281343">
    <property type="component" value="Unassembled WGS sequence"/>
</dbReference>
<name>A0A3L9YGU3_9RHOB</name>
<dbReference type="EMBL" id="RCNT01000005">
    <property type="protein sequence ID" value="RMA42050.1"/>
    <property type="molecule type" value="Genomic_DNA"/>
</dbReference>
<keyword evidence="2" id="KW-1185">Reference proteome</keyword>